<proteinExistence type="predicted"/>
<organism evidence="1 2">
    <name type="scientific">Rhododendron molle</name>
    <name type="common">Chinese azalea</name>
    <name type="synonym">Azalea mollis</name>
    <dbReference type="NCBI Taxonomy" id="49168"/>
    <lineage>
        <taxon>Eukaryota</taxon>
        <taxon>Viridiplantae</taxon>
        <taxon>Streptophyta</taxon>
        <taxon>Embryophyta</taxon>
        <taxon>Tracheophyta</taxon>
        <taxon>Spermatophyta</taxon>
        <taxon>Magnoliopsida</taxon>
        <taxon>eudicotyledons</taxon>
        <taxon>Gunneridae</taxon>
        <taxon>Pentapetalae</taxon>
        <taxon>asterids</taxon>
        <taxon>Ericales</taxon>
        <taxon>Ericaceae</taxon>
        <taxon>Ericoideae</taxon>
        <taxon>Rhodoreae</taxon>
        <taxon>Rhododendron</taxon>
    </lineage>
</organism>
<comment type="caution">
    <text evidence="1">The sequence shown here is derived from an EMBL/GenBank/DDBJ whole genome shotgun (WGS) entry which is preliminary data.</text>
</comment>
<protein>
    <submittedName>
        <fullName evidence="1">Uncharacterized protein</fullName>
    </submittedName>
</protein>
<dbReference type="Proteomes" id="UP001062846">
    <property type="component" value="Chromosome 4"/>
</dbReference>
<reference evidence="1" key="1">
    <citation type="submission" date="2022-02" db="EMBL/GenBank/DDBJ databases">
        <title>Plant Genome Project.</title>
        <authorList>
            <person name="Zhang R.-G."/>
        </authorList>
    </citation>
    <scope>NUCLEOTIDE SEQUENCE</scope>
    <source>
        <strain evidence="1">AT1</strain>
    </source>
</reference>
<evidence type="ECO:0000313" key="2">
    <source>
        <dbReference type="Proteomes" id="UP001062846"/>
    </source>
</evidence>
<name>A0ACC0P1L3_RHOML</name>
<accession>A0ACC0P1L3</accession>
<sequence>MYASSRYTPDGDEGYSSNFKSNPTSLTNSDGLESLPSSWRRVHHNQVRDFAATRGFARMAASNELQEVLKPFYQRASEAEDRLARLEAALAPKKDAGNEELLKMVSKLQSELEAVKAEHVSEKQKALEEVKKLHAENAKLQYRITHLVRSLKEVDSKLAP</sequence>
<evidence type="ECO:0000313" key="1">
    <source>
        <dbReference type="EMBL" id="KAI8559066.1"/>
    </source>
</evidence>
<gene>
    <name evidence="1" type="ORF">RHMOL_Rhmol04G0146000</name>
</gene>
<dbReference type="EMBL" id="CM046391">
    <property type="protein sequence ID" value="KAI8559066.1"/>
    <property type="molecule type" value="Genomic_DNA"/>
</dbReference>
<keyword evidence="2" id="KW-1185">Reference proteome</keyword>